<dbReference type="InterPro" id="IPR041457">
    <property type="entry name" value="CxC2_KDZ-assoc"/>
</dbReference>
<comment type="caution">
    <text evidence="3">The sequence shown here is derived from an EMBL/GenBank/DDBJ whole genome shotgun (WGS) entry which is preliminary data.</text>
</comment>
<evidence type="ECO:0000259" key="2">
    <source>
        <dbReference type="Pfam" id="PF18803"/>
    </source>
</evidence>
<feature type="compositionally biased region" description="Pro residues" evidence="1">
    <location>
        <begin position="19"/>
        <end position="31"/>
    </location>
</feature>
<organism evidence="3 4">
    <name type="scientific">Cyclocybe aegerita</name>
    <name type="common">Black poplar mushroom</name>
    <name type="synonym">Agrocybe aegerita</name>
    <dbReference type="NCBI Taxonomy" id="1973307"/>
    <lineage>
        <taxon>Eukaryota</taxon>
        <taxon>Fungi</taxon>
        <taxon>Dikarya</taxon>
        <taxon>Basidiomycota</taxon>
        <taxon>Agaricomycotina</taxon>
        <taxon>Agaricomycetes</taxon>
        <taxon>Agaricomycetidae</taxon>
        <taxon>Agaricales</taxon>
        <taxon>Agaricineae</taxon>
        <taxon>Bolbitiaceae</taxon>
        <taxon>Cyclocybe</taxon>
    </lineage>
</organism>
<dbReference type="InterPro" id="IPR040521">
    <property type="entry name" value="KDZ"/>
</dbReference>
<protein>
    <recommendedName>
        <fullName evidence="2">CxC2-like cysteine cluster KDZ transposase-associated domain-containing protein</fullName>
    </recommendedName>
</protein>
<dbReference type="Pfam" id="PF18758">
    <property type="entry name" value="KDZ"/>
    <property type="match status" value="1"/>
</dbReference>
<dbReference type="Proteomes" id="UP000467700">
    <property type="component" value="Unassembled WGS sequence"/>
</dbReference>
<dbReference type="Pfam" id="PF18803">
    <property type="entry name" value="CxC2"/>
    <property type="match status" value="1"/>
</dbReference>
<feature type="compositionally biased region" description="Basic and acidic residues" evidence="1">
    <location>
        <begin position="33"/>
        <end position="42"/>
    </location>
</feature>
<evidence type="ECO:0000256" key="1">
    <source>
        <dbReference type="SAM" id="MobiDB-lite"/>
    </source>
</evidence>
<feature type="region of interest" description="Disordered" evidence="1">
    <location>
        <begin position="1"/>
        <end position="99"/>
    </location>
</feature>
<proteinExistence type="predicted"/>
<dbReference type="OrthoDB" id="3235114at2759"/>
<evidence type="ECO:0000313" key="3">
    <source>
        <dbReference type="EMBL" id="CAA7270803.1"/>
    </source>
</evidence>
<feature type="domain" description="CxC2-like cysteine cluster KDZ transposase-associated" evidence="2">
    <location>
        <begin position="213"/>
        <end position="320"/>
    </location>
</feature>
<feature type="compositionally biased region" description="Basic residues" evidence="1">
    <location>
        <begin position="1"/>
        <end position="10"/>
    </location>
</feature>
<evidence type="ECO:0000313" key="4">
    <source>
        <dbReference type="Proteomes" id="UP000467700"/>
    </source>
</evidence>
<accession>A0A8S0XT85</accession>
<keyword evidence="4" id="KW-1185">Reference proteome</keyword>
<name>A0A8S0XT85_CYCAE</name>
<dbReference type="AlphaFoldDB" id="A0A8S0XT85"/>
<sequence length="532" mass="59827">MPSKRPGKRRANYDEFIASPPPTPTSGPPPETLQERHSEYAPRQRVAHSFLTIPYDYDPTSETVSPGPLGTADSSATPPVPSLSTDDDGDATASAEDSTRELEVVGLAAEVNDARNPKKRQRTQADHPLLLWVPHIEEYVSEFLRLEGHRDSTNQTVCAMENCSADIMLSCPGFRCLDCQVRSLLWVFMLYLVGKTIELLKKWTGKYFEKTSLKEIRFRVQLGHSVDGLCLLPERAIDDSFVIIDSDGVHEVGLDFCGCQQSMPKTIQLLRAQLFPSTTTYPNTAATFRVLETFQMLGFTSKISGFEFYQALAQRTDSTGTATPPDRYQAFMRMAREWRHVRLMKRFTQGHDLTGVQGTKEGECAVVCPACPLPGVNLPENWEQQPAKEQWLYSLFVGIDANFRLKRMNVSSDERDPGLNRGYTYMVENTKYEAYLREYGEAIQEEKSNCHNHDAIKSANIHGGRGTAASGLGTVECSRHDMKRPVSVGDLQKGEHYVNMDYFFLSGLRGNTLSRIMVSYDIACQWSKKLQE</sequence>
<reference evidence="3 4" key="1">
    <citation type="submission" date="2020-01" db="EMBL/GenBank/DDBJ databases">
        <authorList>
            <person name="Gupta K D."/>
        </authorList>
    </citation>
    <scope>NUCLEOTIDE SEQUENCE [LARGE SCALE GENOMIC DNA]</scope>
</reference>
<dbReference type="EMBL" id="CACVBS010000097">
    <property type="protein sequence ID" value="CAA7270803.1"/>
    <property type="molecule type" value="Genomic_DNA"/>
</dbReference>
<gene>
    <name evidence="3" type="ORF">AAE3_LOCUS13046</name>
</gene>